<dbReference type="Gene3D" id="3.40.50.360">
    <property type="match status" value="1"/>
</dbReference>
<dbReference type="EMBL" id="CP009920">
    <property type="protein sequence ID" value="AJI21763.1"/>
    <property type="molecule type" value="Genomic_DNA"/>
</dbReference>
<organism evidence="6 7">
    <name type="scientific">Priestia megaterium (strain ATCC 14581 / DSM 32 / CCUG 1817 / JCM 2506 / NBRC 15308 / NCIMB 9376 / NCTC 10342 / NRRL B-14308 / VKM B-512 / Ford 19)</name>
    <name type="common">Bacillus megaterium</name>
    <dbReference type="NCBI Taxonomy" id="1348623"/>
    <lineage>
        <taxon>Bacteria</taxon>
        <taxon>Bacillati</taxon>
        <taxon>Bacillota</taxon>
        <taxon>Bacilli</taxon>
        <taxon>Bacillales</taxon>
        <taxon>Bacillaceae</taxon>
        <taxon>Priestia</taxon>
    </lineage>
</organism>
<dbReference type="PANTHER" id="PTHR46305">
    <property type="match status" value="1"/>
</dbReference>
<accession>A0A0B6AMB6</accession>
<comment type="similarity">
    <text evidence="4">Belongs to the oxidoreductase MdaB family.</text>
</comment>
<comment type="cofactor">
    <cofactor evidence="1">
        <name>FAD</name>
        <dbReference type="ChEBI" id="CHEBI:57692"/>
    </cofactor>
</comment>
<name>A0A0B6AMB6_PRIM2</name>
<protein>
    <submittedName>
        <fullName evidence="6">NADPH-dependent FMN reductase family protein</fullName>
    </submittedName>
</protein>
<keyword evidence="2" id="KW-0285">Flavoprotein</keyword>
<gene>
    <name evidence="6" type="ORF">BG04_134</name>
</gene>
<sequence length="187" mass="21983">MKNVLIINGHEYYKKSKGELNQTIFNEIQHLLTDQFDIKTTVVDKGYEVEEEIEKWLWADVVIMQTPIYWFSIPGKFKQYIDRVYMDNIFFKGSNQYGRGGLLTGKKYMFSLTWNAPEAIFDNDEAFYEGKSLDEAIMHLHKMNQYVGMSPLPTYSIHDVVKHPNIDHYKHKLKNHVAEVFGIGEHQ</sequence>
<evidence type="ECO:0000256" key="3">
    <source>
        <dbReference type="ARBA" id="ARBA00022827"/>
    </source>
</evidence>
<dbReference type="Proteomes" id="UP000031829">
    <property type="component" value="Chromosome"/>
</dbReference>
<keyword evidence="3" id="KW-0274">FAD</keyword>
<evidence type="ECO:0000256" key="1">
    <source>
        <dbReference type="ARBA" id="ARBA00001974"/>
    </source>
</evidence>
<evidence type="ECO:0000256" key="2">
    <source>
        <dbReference type="ARBA" id="ARBA00022630"/>
    </source>
</evidence>
<dbReference type="PANTHER" id="PTHR46305:SF3">
    <property type="entry name" value="NADPH:QUINONE OXIDOREDUCTASE MDAB"/>
    <property type="match status" value="1"/>
</dbReference>
<evidence type="ECO:0000313" key="6">
    <source>
        <dbReference type="EMBL" id="AJI21763.1"/>
    </source>
</evidence>
<evidence type="ECO:0000256" key="4">
    <source>
        <dbReference type="ARBA" id="ARBA00037981"/>
    </source>
</evidence>
<reference evidence="6 7" key="1">
    <citation type="journal article" date="2015" name="Genome Announc.">
        <title>Complete genome sequences for 35 biothreat assay-relevant bacillus species.</title>
        <authorList>
            <person name="Johnson S.L."/>
            <person name="Daligault H.E."/>
            <person name="Davenport K.W."/>
            <person name="Jaissle J."/>
            <person name="Frey K.G."/>
            <person name="Ladner J.T."/>
            <person name="Broomall S.M."/>
            <person name="Bishop-Lilly K.A."/>
            <person name="Bruce D.C."/>
            <person name="Gibbons H.S."/>
            <person name="Coyne S.R."/>
            <person name="Lo C.C."/>
            <person name="Meincke L."/>
            <person name="Munk A.C."/>
            <person name="Koroleva G.I."/>
            <person name="Rosenzweig C.N."/>
            <person name="Palacios G.F."/>
            <person name="Redden C.L."/>
            <person name="Minogue T.D."/>
            <person name="Chain P.S."/>
        </authorList>
    </citation>
    <scope>NUCLEOTIDE SEQUENCE [LARGE SCALE GENOMIC DNA]</scope>
    <source>
        <strain evidence="7">ATCC 14581 / DSM 32 / JCM 2506 / NBRC 15308 / NCIMB 9376 / NCTC 10342 / NRRL B-14308 / VKM B-512</strain>
    </source>
</reference>
<dbReference type="SUPFAM" id="SSF52218">
    <property type="entry name" value="Flavoproteins"/>
    <property type="match status" value="1"/>
</dbReference>
<evidence type="ECO:0000313" key="7">
    <source>
        <dbReference type="Proteomes" id="UP000031829"/>
    </source>
</evidence>
<dbReference type="AlphaFoldDB" id="A0A0B6AMB6"/>
<dbReference type="InterPro" id="IPR003680">
    <property type="entry name" value="Flavodoxin_fold"/>
</dbReference>
<evidence type="ECO:0000259" key="5">
    <source>
        <dbReference type="Pfam" id="PF02525"/>
    </source>
</evidence>
<dbReference type="GeneID" id="93643654"/>
<dbReference type="Pfam" id="PF02525">
    <property type="entry name" value="Flavodoxin_2"/>
    <property type="match status" value="1"/>
</dbReference>
<dbReference type="InterPro" id="IPR029039">
    <property type="entry name" value="Flavoprotein-like_sf"/>
</dbReference>
<proteinExistence type="inferred from homology"/>
<dbReference type="HOGENOM" id="CLU_083846_0_0_9"/>
<feature type="domain" description="Flavodoxin-like fold" evidence="5">
    <location>
        <begin position="2"/>
        <end position="175"/>
    </location>
</feature>
<dbReference type="KEGG" id="bmeg:BG04_134"/>
<dbReference type="RefSeq" id="WP_034650577.1">
    <property type="nucleotide sequence ID" value="NZ_BCVB01000006.1"/>
</dbReference>
<dbReference type="InterPro" id="IPR052397">
    <property type="entry name" value="NADPH-QR_MdaB"/>
</dbReference>